<dbReference type="AlphaFoldDB" id="A0AB34GSI4"/>
<evidence type="ECO:0000256" key="1">
    <source>
        <dbReference type="SAM" id="MobiDB-lite"/>
    </source>
</evidence>
<sequence length="311" mass="33282">MAEPRPGSHTPQVSCTGRLPGRVEMSHKRRGCPSPAGAQTTIVGAAILRPSRFPAQRLVQRPLPKQPRHLSRFKEAELGPEVATVRQEERPRSGQAQASPALRPPKRASTPPPWEPPSCHFPSPGRPRASLATFSTKQRWRLRHLGNARMRVPQTPCLRKGGPKPASRGAGGGVRVGGNAAWRATPGVEPSQAPRPAVPPPRGGAAATAGAPRKRAGLPRAEPPAASPAVGRAARLAAPEASGRARERPASPRVTSRHPAPPASQGPASRPARRRTVAFRVRPFSRFEFPPAKRERQNTRMVIAGLFAPIL</sequence>
<feature type="region of interest" description="Disordered" evidence="1">
    <location>
        <begin position="1"/>
        <end position="38"/>
    </location>
</feature>
<gene>
    <name evidence="3" type="ORF">J1605_001991</name>
    <name evidence="2" type="ORF">J1605_010457</name>
</gene>
<accession>A0AB34GSI4</accession>
<keyword evidence="4" id="KW-1185">Reference proteome</keyword>
<dbReference type="EMBL" id="JAIQCJ010000291">
    <property type="protein sequence ID" value="KAJ8796920.1"/>
    <property type="molecule type" value="Genomic_DNA"/>
</dbReference>
<organism evidence="2 4">
    <name type="scientific">Eschrichtius robustus</name>
    <name type="common">California gray whale</name>
    <name type="synonym">Eschrichtius gibbosus</name>
    <dbReference type="NCBI Taxonomy" id="9764"/>
    <lineage>
        <taxon>Eukaryota</taxon>
        <taxon>Metazoa</taxon>
        <taxon>Chordata</taxon>
        <taxon>Craniata</taxon>
        <taxon>Vertebrata</taxon>
        <taxon>Euteleostomi</taxon>
        <taxon>Mammalia</taxon>
        <taxon>Eutheria</taxon>
        <taxon>Laurasiatheria</taxon>
        <taxon>Artiodactyla</taxon>
        <taxon>Whippomorpha</taxon>
        <taxon>Cetacea</taxon>
        <taxon>Mysticeti</taxon>
        <taxon>Eschrichtiidae</taxon>
        <taxon>Eschrichtius</taxon>
    </lineage>
</organism>
<dbReference type="EMBL" id="JAIQCJ010002130">
    <property type="protein sequence ID" value="KAJ8782127.1"/>
    <property type="molecule type" value="Genomic_DNA"/>
</dbReference>
<feature type="region of interest" description="Disordered" evidence="1">
    <location>
        <begin position="151"/>
        <end position="276"/>
    </location>
</feature>
<evidence type="ECO:0000313" key="4">
    <source>
        <dbReference type="Proteomes" id="UP001159641"/>
    </source>
</evidence>
<comment type="caution">
    <text evidence="2">The sequence shown here is derived from an EMBL/GenBank/DDBJ whole genome shotgun (WGS) entry which is preliminary data.</text>
</comment>
<name>A0AB34GSI4_ESCRO</name>
<reference evidence="2 4" key="1">
    <citation type="submission" date="2022-11" db="EMBL/GenBank/DDBJ databases">
        <title>Whole genome sequence of Eschrichtius robustus ER-17-0199.</title>
        <authorList>
            <person name="Bruniche-Olsen A."/>
            <person name="Black A.N."/>
            <person name="Fields C.J."/>
            <person name="Walden K."/>
            <person name="Dewoody J.A."/>
        </authorList>
    </citation>
    <scope>NUCLEOTIDE SEQUENCE [LARGE SCALE GENOMIC DNA]</scope>
    <source>
        <strain evidence="2">ER-17-0199</strain>
        <tissue evidence="2">Blubber</tissue>
    </source>
</reference>
<evidence type="ECO:0000313" key="3">
    <source>
        <dbReference type="EMBL" id="KAJ8796920.1"/>
    </source>
</evidence>
<evidence type="ECO:0000313" key="2">
    <source>
        <dbReference type="EMBL" id="KAJ8782127.1"/>
    </source>
</evidence>
<proteinExistence type="predicted"/>
<dbReference type="Proteomes" id="UP001159641">
    <property type="component" value="Unassembled WGS sequence"/>
</dbReference>
<protein>
    <submittedName>
        <fullName evidence="2">Uncharacterized protein</fullName>
    </submittedName>
</protein>
<feature type="region of interest" description="Disordered" evidence="1">
    <location>
        <begin position="53"/>
        <end position="138"/>
    </location>
</feature>